<dbReference type="InterPro" id="IPR050472">
    <property type="entry name" value="Anth_synth/Amidotransfase"/>
</dbReference>
<protein>
    <recommendedName>
        <fullName evidence="3">carbamoyl-phosphate synthase (glutamine-hydrolyzing)</fullName>
        <ecNumber evidence="3">6.3.5.5</ecNumber>
    </recommendedName>
</protein>
<evidence type="ECO:0000256" key="1">
    <source>
        <dbReference type="ARBA" id="ARBA00005077"/>
    </source>
</evidence>
<feature type="domain" description="Carbamoyl-phosphate synthase small subunit N-terminal" evidence="6">
    <location>
        <begin position="5"/>
        <end position="135"/>
    </location>
</feature>
<evidence type="ECO:0000256" key="2">
    <source>
        <dbReference type="ARBA" id="ARBA00007800"/>
    </source>
</evidence>
<comment type="pathway">
    <text evidence="1">Amino-acid biosynthesis; L-arginine biosynthesis; carbamoyl phosphate from bicarbonate: step 1/1.</text>
</comment>
<dbReference type="SUPFAM" id="SSF52317">
    <property type="entry name" value="Class I glutamine amidotransferase-like"/>
    <property type="match status" value="1"/>
</dbReference>
<sequence length="356" mass="41584">MNLKFNCKIIFSDGEEFFGKSLCYKTNIFSEIVFNTSNLGYEEIITDPSYSNQSLVLTTPHVGNTGVNFYDSESERIWLSCLITRNIFKSVSNNFRFVKRIFYFLKKNKIILLSDFDTRSITKKITKGYNYVCILHNKIYNVNKKIFIFSNILEKIPYIKYSSTKISYLFCNFNLNFYHRKNFLFLKKVIVIDFGLKISILKNLVKEKILPLIVNYKVLNIINLNFFDGIVLSNGPGNPKIYKKIIKYIKKIKKPILAICFGHQIYSLSKNFNIKKLIFGHHGSNHPVNFKKKCFISSQNHNYFCKTKKTKIFSLLDGTNQGFSNKRVISFQGHPEASPGPNDFLFLFKNFFKILK</sequence>
<comment type="catalytic activity">
    <reaction evidence="5">
        <text>hydrogencarbonate + L-glutamine + 2 ATP + H2O = carbamoyl phosphate + L-glutamate + 2 ADP + phosphate + 2 H(+)</text>
        <dbReference type="Rhea" id="RHEA:18633"/>
        <dbReference type="ChEBI" id="CHEBI:15377"/>
        <dbReference type="ChEBI" id="CHEBI:15378"/>
        <dbReference type="ChEBI" id="CHEBI:17544"/>
        <dbReference type="ChEBI" id="CHEBI:29985"/>
        <dbReference type="ChEBI" id="CHEBI:30616"/>
        <dbReference type="ChEBI" id="CHEBI:43474"/>
        <dbReference type="ChEBI" id="CHEBI:58228"/>
        <dbReference type="ChEBI" id="CHEBI:58359"/>
        <dbReference type="ChEBI" id="CHEBI:456216"/>
        <dbReference type="EC" id="6.3.5.5"/>
    </reaction>
</comment>
<dbReference type="PRINTS" id="PR00099">
    <property type="entry name" value="CPSGATASE"/>
</dbReference>
<dbReference type="InterPro" id="IPR002474">
    <property type="entry name" value="CarbamoylP_synth_ssu_N"/>
</dbReference>
<dbReference type="KEGG" id="vfg:C9I84_075"/>
<reference evidence="7 8" key="1">
    <citation type="submission" date="2018-03" db="EMBL/GenBank/DDBJ databases">
        <title>A parallel universe: an anciently diverged bacterial symbiosis in a Hawaiian planthopper (Hemiptera: Cixiidae) reveals rearranged nutritional responsibilities.</title>
        <authorList>
            <person name="Bennett G."/>
            <person name="Mao M."/>
        </authorList>
    </citation>
    <scope>NUCLEOTIDE SEQUENCE [LARGE SCALE GENOMIC DNA]</scope>
    <source>
        <strain evidence="7 8">OLIH</strain>
    </source>
</reference>
<comment type="similarity">
    <text evidence="2">Belongs to the CarA family.</text>
</comment>
<dbReference type="InterPro" id="IPR017926">
    <property type="entry name" value="GATASE"/>
</dbReference>
<dbReference type="Gene3D" id="3.40.50.880">
    <property type="match status" value="1"/>
</dbReference>
<evidence type="ECO:0000313" key="7">
    <source>
        <dbReference type="EMBL" id="AXN02474.1"/>
    </source>
</evidence>
<dbReference type="Pfam" id="PF00988">
    <property type="entry name" value="CPSase_sm_chain"/>
    <property type="match status" value="1"/>
</dbReference>
<dbReference type="InterPro" id="IPR036480">
    <property type="entry name" value="CarbP_synth_ssu_N_sf"/>
</dbReference>
<dbReference type="EMBL" id="CP028360">
    <property type="protein sequence ID" value="AXN02474.1"/>
    <property type="molecule type" value="Genomic_DNA"/>
</dbReference>
<keyword evidence="4" id="KW-0315">Glutamine amidotransferase</keyword>
<dbReference type="PANTHER" id="PTHR43418:SF7">
    <property type="entry name" value="CARBAMOYL-PHOSPHATE SYNTHASE SMALL CHAIN"/>
    <property type="match status" value="1"/>
</dbReference>
<organism evidence="7 8">
    <name type="scientific">Candidatus Vidania fulgoroideorum</name>
    <dbReference type="NCBI Taxonomy" id="881286"/>
    <lineage>
        <taxon>Bacteria</taxon>
        <taxon>Pseudomonadati</taxon>
        <taxon>Pseudomonadota</taxon>
        <taxon>Betaproteobacteria</taxon>
        <taxon>Candidatus Vidania</taxon>
    </lineage>
</organism>
<evidence type="ECO:0000256" key="5">
    <source>
        <dbReference type="ARBA" id="ARBA00048816"/>
    </source>
</evidence>
<dbReference type="Gene3D" id="3.50.30.20">
    <property type="entry name" value="Carbamoyl-phosphate synthase small subunit, N-terminal domain"/>
    <property type="match status" value="1"/>
</dbReference>
<dbReference type="PROSITE" id="PS51273">
    <property type="entry name" value="GATASE_TYPE_1"/>
    <property type="match status" value="1"/>
</dbReference>
<dbReference type="InterPro" id="IPR029062">
    <property type="entry name" value="Class_I_gatase-like"/>
</dbReference>
<gene>
    <name evidence="7" type="ORF">C9I84_075</name>
</gene>
<evidence type="ECO:0000313" key="8">
    <source>
        <dbReference type="Proteomes" id="UP000257084"/>
    </source>
</evidence>
<keyword evidence="8" id="KW-1185">Reference proteome</keyword>
<evidence type="ECO:0000256" key="3">
    <source>
        <dbReference type="ARBA" id="ARBA00012738"/>
    </source>
</evidence>
<dbReference type="PANTHER" id="PTHR43418">
    <property type="entry name" value="MULTIFUNCTIONAL TRYPTOPHAN BIOSYNTHESIS PROTEIN-RELATED"/>
    <property type="match status" value="1"/>
</dbReference>
<evidence type="ECO:0000256" key="4">
    <source>
        <dbReference type="ARBA" id="ARBA00022962"/>
    </source>
</evidence>
<accession>A0A346E0G9</accession>
<dbReference type="GO" id="GO:0004088">
    <property type="term" value="F:carbamoyl-phosphate synthase (glutamine-hydrolyzing) activity"/>
    <property type="evidence" value="ECO:0007669"/>
    <property type="project" value="UniProtKB-EC"/>
</dbReference>
<dbReference type="SMART" id="SM01097">
    <property type="entry name" value="CPSase_sm_chain"/>
    <property type="match status" value="1"/>
</dbReference>
<dbReference type="NCBIfam" id="NF009475">
    <property type="entry name" value="PRK12838.1"/>
    <property type="match status" value="1"/>
</dbReference>
<dbReference type="AlphaFoldDB" id="A0A346E0G9"/>
<proteinExistence type="inferred from homology"/>
<dbReference type="Pfam" id="PF00117">
    <property type="entry name" value="GATase"/>
    <property type="match status" value="1"/>
</dbReference>
<dbReference type="EC" id="6.3.5.5" evidence="3"/>
<dbReference type="PRINTS" id="PR00096">
    <property type="entry name" value="GATASE"/>
</dbReference>
<name>A0A346E0G9_9PROT</name>
<dbReference type="Proteomes" id="UP000257084">
    <property type="component" value="Chromosome"/>
</dbReference>
<dbReference type="SUPFAM" id="SSF52021">
    <property type="entry name" value="Carbamoyl phosphate synthetase, small subunit N-terminal domain"/>
    <property type="match status" value="1"/>
</dbReference>
<evidence type="ECO:0000259" key="6">
    <source>
        <dbReference type="SMART" id="SM01097"/>
    </source>
</evidence>